<keyword evidence="3" id="KW-0647">Proteasome</keyword>
<dbReference type="InterPro" id="IPR045135">
    <property type="entry name" value="Rpn7_N"/>
</dbReference>
<organism evidence="3 4">
    <name type="scientific">Phytophthora palmivora</name>
    <dbReference type="NCBI Taxonomy" id="4796"/>
    <lineage>
        <taxon>Eukaryota</taxon>
        <taxon>Sar</taxon>
        <taxon>Stramenopiles</taxon>
        <taxon>Oomycota</taxon>
        <taxon>Peronosporomycetes</taxon>
        <taxon>Peronosporales</taxon>
        <taxon>Peronosporaceae</taxon>
        <taxon>Phytophthora</taxon>
    </lineage>
</organism>
<reference evidence="3 4" key="1">
    <citation type="journal article" date="2017" name="Genome Biol. Evol.">
        <title>Phytophthora megakarya and P. palmivora, closely related causal agents of cacao black pod rot, underwent increases in genome sizes and gene numbers by different mechanisms.</title>
        <authorList>
            <person name="Ali S.S."/>
            <person name="Shao J."/>
            <person name="Lary D.J."/>
            <person name="Kronmiller B."/>
            <person name="Shen D."/>
            <person name="Strem M.D."/>
            <person name="Amoako-Attah I."/>
            <person name="Akrofi A.Y."/>
            <person name="Begoude B.A."/>
            <person name="Ten Hoopen G.M."/>
            <person name="Coulibaly K."/>
            <person name="Kebe B.I."/>
            <person name="Melnick R.L."/>
            <person name="Guiltinan M.J."/>
            <person name="Tyler B.M."/>
            <person name="Meinhardt L.W."/>
            <person name="Bailey B.A."/>
        </authorList>
    </citation>
    <scope>NUCLEOTIDE SEQUENCE [LARGE SCALE GENOMIC DNA]</scope>
    <source>
        <strain evidence="4">sbr112.9</strain>
    </source>
</reference>
<dbReference type="OrthoDB" id="1452at2759"/>
<dbReference type="PANTHER" id="PTHR14145:SF1">
    <property type="entry name" value="26S PROTEASOME NON-ATPASE REGULATORY SUBUNIT 6"/>
    <property type="match status" value="1"/>
</dbReference>
<feature type="coiled-coil region" evidence="1">
    <location>
        <begin position="99"/>
        <end position="126"/>
    </location>
</feature>
<protein>
    <submittedName>
        <fullName evidence="3">26S proteasome non-ATPase regulatory subunit 6</fullName>
    </submittedName>
</protein>
<dbReference type="GO" id="GO:0000502">
    <property type="term" value="C:proteasome complex"/>
    <property type="evidence" value="ECO:0007669"/>
    <property type="project" value="UniProtKB-KW"/>
</dbReference>
<comment type="caution">
    <text evidence="3">The sequence shown here is derived from an EMBL/GenBank/DDBJ whole genome shotgun (WGS) entry which is preliminary data.</text>
</comment>
<evidence type="ECO:0000256" key="1">
    <source>
        <dbReference type="SAM" id="Coils"/>
    </source>
</evidence>
<dbReference type="InterPro" id="IPR019585">
    <property type="entry name" value="Rpn7/CSN1"/>
</dbReference>
<dbReference type="GO" id="GO:0043161">
    <property type="term" value="P:proteasome-mediated ubiquitin-dependent protein catabolic process"/>
    <property type="evidence" value="ECO:0007669"/>
    <property type="project" value="TreeGrafter"/>
</dbReference>
<sequence>MAADDVQPPKTLKKQASVGNISEEIEDDLSTLPNMTLSQLHFLLQHQHAANSTLSPEAAAAAKTQVQELIQQNDMAPFYRIVCDEFQWPVDAALETQMSQKNEQELTQLDERLADAEQNLGDIEVLEALLAKARMYSRIGDKEKALEAFKVAGEKPQSINQKILVALHIIRIGLFFSDLELVETYIKKATSYVRKVFILL</sequence>
<keyword evidence="1" id="KW-0175">Coiled coil</keyword>
<proteinExistence type="predicted"/>
<name>A0A2P4YQJ7_9STRA</name>
<evidence type="ECO:0000313" key="3">
    <source>
        <dbReference type="EMBL" id="POM80077.1"/>
    </source>
</evidence>
<feature type="domain" description="26S proteasome regulatory subunit Rpn7 N-terminal" evidence="2">
    <location>
        <begin position="93"/>
        <end position="194"/>
    </location>
</feature>
<dbReference type="Proteomes" id="UP000237271">
    <property type="component" value="Unassembled WGS sequence"/>
</dbReference>
<evidence type="ECO:0000313" key="4">
    <source>
        <dbReference type="Proteomes" id="UP000237271"/>
    </source>
</evidence>
<dbReference type="PANTHER" id="PTHR14145">
    <property type="entry name" value="26S PROTESOME SUBUNIT 6"/>
    <property type="match status" value="1"/>
</dbReference>
<dbReference type="AlphaFoldDB" id="A0A2P4YQJ7"/>
<dbReference type="Pfam" id="PF10602">
    <property type="entry name" value="RPN7"/>
    <property type="match status" value="1"/>
</dbReference>
<accession>A0A2P4YQJ7</accession>
<gene>
    <name evidence="3" type="ORF">PHPALM_2132</name>
</gene>
<keyword evidence="4" id="KW-1185">Reference proteome</keyword>
<evidence type="ECO:0000259" key="2">
    <source>
        <dbReference type="Pfam" id="PF10602"/>
    </source>
</evidence>
<dbReference type="Gene3D" id="1.25.40.570">
    <property type="match status" value="1"/>
</dbReference>
<dbReference type="EMBL" id="NCKW01000730">
    <property type="protein sequence ID" value="POM80077.1"/>
    <property type="molecule type" value="Genomic_DNA"/>
</dbReference>